<sequence>MTAPAPATPHRAPPRDPALWRALAAVLKLFWTGQRNRLLLGAALAAFTVLAGIALLGLSGWFITATAIAGASAATALAFDVFAPSAGIRLLALTRTASRYGERLVTHDATFAVLAALRERAFRGWAQPGAARRLLLRPARLLFRLTSDIDALDSLYLRILVPAAAALGAALAAGVALGLINGWFGLLAAFWLLLAGLGAPALAARRALAPSRRRSSGLETLRQRIIELSAGQTELVMAGRMAAAQARIADADARLARADDALNRIEAGVTAAFGVATAALLAAALLTVAVLAESGGVGAPVAAMAVLVALAALEPFAALRRGAMELGRALLAVGRLAPRLADQPAAPARLRPGDGKTAATLRGVCVRHPGAARHVLVDIDLNVGAGERVAVIGASGAGKSTLLALLAGELEATSGEVRNCPASLLTQRTELFQDTWRGNLQLAAPGADDAALMAALAAVSLDDVVRDRAAGALKSPLDAPLGEGGAGLSGGQGRRLALARLLLRDAPLWLLDEPTEALDAATAREVLGCAARLAEGRALIIATHLRREAGLADRLLVMDHGRLTAEARRGEPAFDVLLAGLRPD</sequence>
<evidence type="ECO:0000256" key="5">
    <source>
        <dbReference type="ARBA" id="ARBA00022989"/>
    </source>
</evidence>
<protein>
    <submittedName>
        <fullName evidence="10">ATP-binding cassette subfamily C protein CydC</fullName>
    </submittedName>
</protein>
<feature type="transmembrane region" description="Helical" evidence="7">
    <location>
        <begin position="267"/>
        <end position="291"/>
    </location>
</feature>
<evidence type="ECO:0000256" key="6">
    <source>
        <dbReference type="ARBA" id="ARBA00023136"/>
    </source>
</evidence>
<dbReference type="InterPro" id="IPR003439">
    <property type="entry name" value="ABC_transporter-like_ATP-bd"/>
</dbReference>
<keyword evidence="6 7" id="KW-0472">Membrane</keyword>
<dbReference type="PANTHER" id="PTHR24221:SF654">
    <property type="entry name" value="ATP-BINDING CASSETTE SUB-FAMILY B MEMBER 6"/>
    <property type="match status" value="1"/>
</dbReference>
<dbReference type="InterPro" id="IPR027417">
    <property type="entry name" value="P-loop_NTPase"/>
</dbReference>
<keyword evidence="11" id="KW-1185">Reference proteome</keyword>
<evidence type="ECO:0000256" key="4">
    <source>
        <dbReference type="ARBA" id="ARBA00022840"/>
    </source>
</evidence>
<dbReference type="RefSeq" id="WP_132001909.1">
    <property type="nucleotide sequence ID" value="NZ_JBHUNN010000002.1"/>
</dbReference>
<feature type="transmembrane region" description="Helical" evidence="7">
    <location>
        <begin position="297"/>
        <end position="319"/>
    </location>
</feature>
<feature type="domain" description="ABC transmembrane type-1" evidence="9">
    <location>
        <begin position="39"/>
        <end position="328"/>
    </location>
</feature>
<dbReference type="Gene3D" id="1.20.1560.10">
    <property type="entry name" value="ABC transporter type 1, transmembrane domain"/>
    <property type="match status" value="1"/>
</dbReference>
<dbReference type="SUPFAM" id="SSF90123">
    <property type="entry name" value="ABC transporter transmembrane region"/>
    <property type="match status" value="1"/>
</dbReference>
<dbReference type="Pfam" id="PF00005">
    <property type="entry name" value="ABC_tran"/>
    <property type="match status" value="1"/>
</dbReference>
<evidence type="ECO:0000256" key="3">
    <source>
        <dbReference type="ARBA" id="ARBA00022741"/>
    </source>
</evidence>
<feature type="transmembrane region" description="Helical" evidence="7">
    <location>
        <begin position="155"/>
        <end position="177"/>
    </location>
</feature>
<feature type="domain" description="ABC transporter" evidence="8">
    <location>
        <begin position="361"/>
        <end position="581"/>
    </location>
</feature>
<dbReference type="AlphaFoldDB" id="A0A4R2GXR6"/>
<dbReference type="InterPro" id="IPR039421">
    <property type="entry name" value="Type_1_exporter"/>
</dbReference>
<dbReference type="PROSITE" id="PS50893">
    <property type="entry name" value="ABC_TRANSPORTER_2"/>
    <property type="match status" value="1"/>
</dbReference>
<evidence type="ECO:0000256" key="1">
    <source>
        <dbReference type="ARBA" id="ARBA00004651"/>
    </source>
</evidence>
<dbReference type="Proteomes" id="UP000294881">
    <property type="component" value="Unassembled WGS sequence"/>
</dbReference>
<name>A0A4R2GXR6_9HYPH</name>
<gene>
    <name evidence="10" type="ORF">EV666_101291</name>
</gene>
<dbReference type="EMBL" id="SLWL01000001">
    <property type="protein sequence ID" value="TCO16041.1"/>
    <property type="molecule type" value="Genomic_DNA"/>
</dbReference>
<dbReference type="GO" id="GO:0005886">
    <property type="term" value="C:plasma membrane"/>
    <property type="evidence" value="ECO:0007669"/>
    <property type="project" value="UniProtKB-SubCell"/>
</dbReference>
<dbReference type="InterPro" id="IPR003593">
    <property type="entry name" value="AAA+_ATPase"/>
</dbReference>
<keyword evidence="4 10" id="KW-0067">ATP-binding</keyword>
<keyword evidence="2 7" id="KW-0812">Transmembrane</keyword>
<evidence type="ECO:0000313" key="10">
    <source>
        <dbReference type="EMBL" id="TCO16041.1"/>
    </source>
</evidence>
<dbReference type="SUPFAM" id="SSF52540">
    <property type="entry name" value="P-loop containing nucleoside triphosphate hydrolases"/>
    <property type="match status" value="1"/>
</dbReference>
<dbReference type="Gene3D" id="3.40.50.300">
    <property type="entry name" value="P-loop containing nucleotide triphosphate hydrolases"/>
    <property type="match status" value="1"/>
</dbReference>
<dbReference type="GO" id="GO:0140359">
    <property type="term" value="F:ABC-type transporter activity"/>
    <property type="evidence" value="ECO:0007669"/>
    <property type="project" value="InterPro"/>
</dbReference>
<feature type="transmembrane region" description="Helical" evidence="7">
    <location>
        <begin position="38"/>
        <end position="56"/>
    </location>
</feature>
<evidence type="ECO:0000313" key="11">
    <source>
        <dbReference type="Proteomes" id="UP000294881"/>
    </source>
</evidence>
<dbReference type="InterPro" id="IPR011527">
    <property type="entry name" value="ABC1_TM_dom"/>
</dbReference>
<comment type="subcellular location">
    <subcellularLocation>
        <location evidence="1">Cell membrane</location>
        <topology evidence="1">Multi-pass membrane protein</topology>
    </subcellularLocation>
</comment>
<dbReference type="PROSITE" id="PS50929">
    <property type="entry name" value="ABC_TM1F"/>
    <property type="match status" value="1"/>
</dbReference>
<proteinExistence type="predicted"/>
<dbReference type="InterPro" id="IPR036640">
    <property type="entry name" value="ABC1_TM_sf"/>
</dbReference>
<feature type="transmembrane region" description="Helical" evidence="7">
    <location>
        <begin position="62"/>
        <end position="83"/>
    </location>
</feature>
<dbReference type="SMART" id="SM00382">
    <property type="entry name" value="AAA"/>
    <property type="match status" value="1"/>
</dbReference>
<keyword evidence="5 7" id="KW-1133">Transmembrane helix</keyword>
<dbReference type="GO" id="GO:0016887">
    <property type="term" value="F:ATP hydrolysis activity"/>
    <property type="evidence" value="ECO:0007669"/>
    <property type="project" value="InterPro"/>
</dbReference>
<feature type="transmembrane region" description="Helical" evidence="7">
    <location>
        <begin position="183"/>
        <end position="204"/>
    </location>
</feature>
<evidence type="ECO:0000256" key="7">
    <source>
        <dbReference type="SAM" id="Phobius"/>
    </source>
</evidence>
<evidence type="ECO:0000256" key="2">
    <source>
        <dbReference type="ARBA" id="ARBA00022692"/>
    </source>
</evidence>
<dbReference type="OrthoDB" id="5288404at2"/>
<comment type="caution">
    <text evidence="10">The sequence shown here is derived from an EMBL/GenBank/DDBJ whole genome shotgun (WGS) entry which is preliminary data.</text>
</comment>
<evidence type="ECO:0000259" key="8">
    <source>
        <dbReference type="PROSITE" id="PS50893"/>
    </source>
</evidence>
<organism evidence="10 11">
    <name type="scientific">Camelimonas lactis</name>
    <dbReference type="NCBI Taxonomy" id="659006"/>
    <lineage>
        <taxon>Bacteria</taxon>
        <taxon>Pseudomonadati</taxon>
        <taxon>Pseudomonadota</taxon>
        <taxon>Alphaproteobacteria</taxon>
        <taxon>Hyphomicrobiales</taxon>
        <taxon>Chelatococcaceae</taxon>
        <taxon>Camelimonas</taxon>
    </lineage>
</organism>
<dbReference type="GO" id="GO:0005524">
    <property type="term" value="F:ATP binding"/>
    <property type="evidence" value="ECO:0007669"/>
    <property type="project" value="UniProtKB-KW"/>
</dbReference>
<evidence type="ECO:0000259" key="9">
    <source>
        <dbReference type="PROSITE" id="PS50929"/>
    </source>
</evidence>
<keyword evidence="3" id="KW-0547">Nucleotide-binding</keyword>
<reference evidence="10 11" key="1">
    <citation type="submission" date="2019-03" db="EMBL/GenBank/DDBJ databases">
        <title>Genomic Encyclopedia of Type Strains, Phase IV (KMG-IV): sequencing the most valuable type-strain genomes for metagenomic binning, comparative biology and taxonomic classification.</title>
        <authorList>
            <person name="Goeker M."/>
        </authorList>
    </citation>
    <scope>NUCLEOTIDE SEQUENCE [LARGE SCALE GENOMIC DNA]</scope>
    <source>
        <strain evidence="10 11">DSM 22958</strain>
    </source>
</reference>
<dbReference type="PANTHER" id="PTHR24221">
    <property type="entry name" value="ATP-BINDING CASSETTE SUB-FAMILY B"/>
    <property type="match status" value="1"/>
</dbReference>
<accession>A0A4R2GXR6</accession>
<dbReference type="GO" id="GO:0034040">
    <property type="term" value="F:ATPase-coupled lipid transmembrane transporter activity"/>
    <property type="evidence" value="ECO:0007669"/>
    <property type="project" value="TreeGrafter"/>
</dbReference>